<evidence type="ECO:0000313" key="2">
    <source>
        <dbReference type="Proteomes" id="UP001207228"/>
    </source>
</evidence>
<keyword evidence="2" id="KW-1185">Reference proteome</keyword>
<organism evidence="1 2">
    <name type="scientific">Pontibacter anaerobius</name>
    <dbReference type="NCBI Taxonomy" id="2993940"/>
    <lineage>
        <taxon>Bacteria</taxon>
        <taxon>Pseudomonadati</taxon>
        <taxon>Bacteroidota</taxon>
        <taxon>Cytophagia</taxon>
        <taxon>Cytophagales</taxon>
        <taxon>Hymenobacteraceae</taxon>
        <taxon>Pontibacter</taxon>
    </lineage>
</organism>
<sequence length="148" mass="17730">MSEARKDKIVYEEVYQNGFVAMLYNAAHSLLIVKWKRQIDLEERKEGFLWGLDFSIKYNVKIWLIDDEEIFVITQQEQKWVENDWTEMVAKSGIRKIAVYHPDHYNSLMAFTDFTQRAQKNYQHHGATRHEVFTDMPTALKWLLTEQN</sequence>
<comment type="caution">
    <text evidence="1">The sequence shown here is derived from an EMBL/GenBank/DDBJ whole genome shotgun (WGS) entry which is preliminary data.</text>
</comment>
<name>A0ABT3RJD8_9BACT</name>
<accession>A0ABT3RJD8</accession>
<proteinExistence type="predicted"/>
<dbReference type="Proteomes" id="UP001207228">
    <property type="component" value="Unassembled WGS sequence"/>
</dbReference>
<reference evidence="1 2" key="1">
    <citation type="submission" date="2022-11" db="EMBL/GenBank/DDBJ databases">
        <title>The characterization of three novel Bacteroidetes species and genomic analysis of their roles in tidal elemental geochemical cycles.</title>
        <authorList>
            <person name="Ma K.-J."/>
        </authorList>
    </citation>
    <scope>NUCLEOTIDE SEQUENCE [LARGE SCALE GENOMIC DNA]</scope>
    <source>
        <strain evidence="1 2">M82</strain>
    </source>
</reference>
<gene>
    <name evidence="1" type="ORF">OO017_17380</name>
</gene>
<evidence type="ECO:0008006" key="3">
    <source>
        <dbReference type="Google" id="ProtNLM"/>
    </source>
</evidence>
<evidence type="ECO:0000313" key="1">
    <source>
        <dbReference type="EMBL" id="MCX2741732.1"/>
    </source>
</evidence>
<dbReference type="RefSeq" id="WP_266053968.1">
    <property type="nucleotide sequence ID" value="NZ_JAPFQO010000012.1"/>
</dbReference>
<dbReference type="EMBL" id="JAPFQO010000012">
    <property type="protein sequence ID" value="MCX2741732.1"/>
    <property type="molecule type" value="Genomic_DNA"/>
</dbReference>
<protein>
    <recommendedName>
        <fullName evidence="3">STAS/SEC14 domain-containing protein</fullName>
    </recommendedName>
</protein>